<feature type="compositionally biased region" description="Basic and acidic residues" evidence="5">
    <location>
        <begin position="644"/>
        <end position="655"/>
    </location>
</feature>
<dbReference type="GO" id="GO:0045503">
    <property type="term" value="F:dynein light chain binding"/>
    <property type="evidence" value="ECO:0007669"/>
    <property type="project" value="TreeGrafter"/>
</dbReference>
<feature type="region of interest" description="Disordered" evidence="5">
    <location>
        <begin position="626"/>
        <end position="655"/>
    </location>
</feature>
<evidence type="ECO:0000256" key="5">
    <source>
        <dbReference type="SAM" id="MobiDB-lite"/>
    </source>
</evidence>
<keyword evidence="4" id="KW-0677">Repeat</keyword>
<dbReference type="GO" id="GO:0036156">
    <property type="term" value="C:inner dynein arm"/>
    <property type="evidence" value="ECO:0007669"/>
    <property type="project" value="TreeGrafter"/>
</dbReference>
<dbReference type="GO" id="GO:0060294">
    <property type="term" value="P:cilium movement involved in cell motility"/>
    <property type="evidence" value="ECO:0007669"/>
    <property type="project" value="TreeGrafter"/>
</dbReference>
<dbReference type="EMBL" id="BMAW01028819">
    <property type="protein sequence ID" value="GFU09215.1"/>
    <property type="molecule type" value="Genomic_DNA"/>
</dbReference>
<keyword evidence="3" id="KW-0853">WD repeat</keyword>
<dbReference type="AlphaFoldDB" id="A0A8X6QAY5"/>
<gene>
    <name evidence="6" type="primary">WDR63_2</name>
    <name evidence="6" type="ORF">NPIL_506441</name>
</gene>
<dbReference type="SMART" id="SM00320">
    <property type="entry name" value="WD40"/>
    <property type="match status" value="4"/>
</dbReference>
<evidence type="ECO:0000256" key="4">
    <source>
        <dbReference type="ARBA" id="ARBA00022737"/>
    </source>
</evidence>
<dbReference type="PANTHER" id="PTHR12442">
    <property type="entry name" value="DYNEIN INTERMEDIATE CHAIN"/>
    <property type="match status" value="1"/>
</dbReference>
<name>A0A8X6QAY5_NEPPI</name>
<evidence type="ECO:0000256" key="3">
    <source>
        <dbReference type="ARBA" id="ARBA00022574"/>
    </source>
</evidence>
<dbReference type="InterPro" id="IPR001680">
    <property type="entry name" value="WD40_rpt"/>
</dbReference>
<accession>A0A8X6QAY5</accession>
<dbReference type="PANTHER" id="PTHR12442:SF5">
    <property type="entry name" value="DYNEIN AXONEMAL INTERMEDIATE CHAIN 3"/>
    <property type="match status" value="1"/>
</dbReference>
<dbReference type="SUPFAM" id="SSF50978">
    <property type="entry name" value="WD40 repeat-like"/>
    <property type="match status" value="1"/>
</dbReference>
<keyword evidence="2" id="KW-0963">Cytoplasm</keyword>
<dbReference type="OrthoDB" id="6427832at2759"/>
<protein>
    <submittedName>
        <fullName evidence="6">WD repeat-containing protein 63</fullName>
    </submittedName>
</protein>
<dbReference type="GO" id="GO:0036159">
    <property type="term" value="P:inner dynein arm assembly"/>
    <property type="evidence" value="ECO:0007669"/>
    <property type="project" value="TreeGrafter"/>
</dbReference>
<evidence type="ECO:0000256" key="1">
    <source>
        <dbReference type="ARBA" id="ARBA00004496"/>
    </source>
</evidence>
<comment type="caution">
    <text evidence="6">The sequence shown here is derived from an EMBL/GenBank/DDBJ whole genome shotgun (WGS) entry which is preliminary data.</text>
</comment>
<dbReference type="InterPro" id="IPR015943">
    <property type="entry name" value="WD40/YVTN_repeat-like_dom_sf"/>
</dbReference>
<dbReference type="InterPro" id="IPR036322">
    <property type="entry name" value="WD40_repeat_dom_sf"/>
</dbReference>
<evidence type="ECO:0000313" key="7">
    <source>
        <dbReference type="Proteomes" id="UP000887013"/>
    </source>
</evidence>
<dbReference type="Proteomes" id="UP000887013">
    <property type="component" value="Unassembled WGS sequence"/>
</dbReference>
<dbReference type="InterPro" id="IPR050687">
    <property type="entry name" value="Dynein_IC"/>
</dbReference>
<sequence>MESEDVPEIEKQKSYSQKFIQEIGRIDSEIDKEVKEEQYNDFKTKTEILVQVGKDKLRSCTFTDCYTTDRPGMHLEILPKIIFEAIDDETSPDEIDVQKPIFRQTVDQGTQASIEFKSSKAQTSRSRMVNSWSQYEPRLFTEDDIQSHLNQPSFLTFREITEKSILESLTQNNIADSFFWDLTSLFDETTIEDEEKSLFISGSFSCTESKDNIFVTSTTSCITLEKRSENLLEVQDDSILFFVWSARNQFFSKLLLEYFDDLSVIKFNPVKPNLLAAGSITGQLILWDVKRDIFMNEHDDDNFDSLADFTTPPVDQCIAISSMDHIHKYGITDLHWVPPDIEISFRGDIIKNAPSGFQIITCGLDGCLQFWDLKMGFQPKPGNPFPRKFNQLDGVWEPFHSIKVLPPKGNKRKSLTCFVLRRSAEANAKENGNGEYSTSEFYGGCDDGQLLCGSFKLVRDDAGKYIVQQPEYFKSPFGGAVTVLACSPFINDVFLSAGGRTIALWKHNIKNEPVFLRERNTYITSGQWSPTKPALFVLGFLDGSIEIWDLVWNLYQPFATRFISTSAIKSISIQSLKEKEHLVAAGDSKGVVYTMNLLPRFWTPRENELEKISKLVETESNRILKQATDSPVVSDSPKKVPQKKPSEKFEDVKTDMNEETFMANNYKEFLRLQRRELIAMGLLEDEENKMSEEEIQ</sequence>
<reference evidence="6" key="1">
    <citation type="submission" date="2020-08" db="EMBL/GenBank/DDBJ databases">
        <title>Multicomponent nature underlies the extraordinary mechanical properties of spider dragline silk.</title>
        <authorList>
            <person name="Kono N."/>
            <person name="Nakamura H."/>
            <person name="Mori M."/>
            <person name="Yoshida Y."/>
            <person name="Ohtoshi R."/>
            <person name="Malay A.D."/>
            <person name="Moran D.A.P."/>
            <person name="Tomita M."/>
            <person name="Numata K."/>
            <person name="Arakawa K."/>
        </authorList>
    </citation>
    <scope>NUCLEOTIDE SEQUENCE</scope>
</reference>
<evidence type="ECO:0000256" key="2">
    <source>
        <dbReference type="ARBA" id="ARBA00022490"/>
    </source>
</evidence>
<evidence type="ECO:0000313" key="6">
    <source>
        <dbReference type="EMBL" id="GFU09215.1"/>
    </source>
</evidence>
<dbReference type="GO" id="GO:0045504">
    <property type="term" value="F:dynein heavy chain binding"/>
    <property type="evidence" value="ECO:0007669"/>
    <property type="project" value="TreeGrafter"/>
</dbReference>
<organism evidence="6 7">
    <name type="scientific">Nephila pilipes</name>
    <name type="common">Giant wood spider</name>
    <name type="synonym">Nephila maculata</name>
    <dbReference type="NCBI Taxonomy" id="299642"/>
    <lineage>
        <taxon>Eukaryota</taxon>
        <taxon>Metazoa</taxon>
        <taxon>Ecdysozoa</taxon>
        <taxon>Arthropoda</taxon>
        <taxon>Chelicerata</taxon>
        <taxon>Arachnida</taxon>
        <taxon>Araneae</taxon>
        <taxon>Araneomorphae</taxon>
        <taxon>Entelegynae</taxon>
        <taxon>Araneoidea</taxon>
        <taxon>Nephilidae</taxon>
        <taxon>Nephila</taxon>
    </lineage>
</organism>
<dbReference type="Gene3D" id="2.130.10.10">
    <property type="entry name" value="YVTN repeat-like/Quinoprotein amine dehydrogenase"/>
    <property type="match status" value="2"/>
</dbReference>
<keyword evidence="7" id="KW-1185">Reference proteome</keyword>
<proteinExistence type="predicted"/>
<comment type="subcellular location">
    <subcellularLocation>
        <location evidence="1">Cytoplasm</location>
    </subcellularLocation>
</comment>